<dbReference type="GO" id="GO:0046872">
    <property type="term" value="F:metal ion binding"/>
    <property type="evidence" value="ECO:0007669"/>
    <property type="project" value="UniProtKB-KW"/>
</dbReference>
<comment type="subcellular location">
    <subcellularLocation>
        <location evidence="2">Nucleus</location>
    </subcellularLocation>
</comment>
<sequence length="842" mass="93948">MQHSTSLALRVPGEGEDAEGRSRAFHFPYPVAYDIQLQLMEELFRAIEEGRAGVFESPTGTGKTLSLLCSAFTWMALHRKRAQVGVVEKGVDDQDTEPDWVVAHDQAKQREALEARHAEFREKLRAIRQRAKDEKRPEGRTDKKRQRLDTDGDESDSDFLVGDYDEQKRTTKDAAPQVPFVSDEVRAMMAAFETSVEKDTAPDEEPATTPKVYYASRTHSQLSQLIHELKRTAFGQGAADDPVRTVALGSRKQMCINADVQRVGATFGTEAMNERCLELMESGKSKKRCAYLPAQDAAGEAKMNAFRDHALADVRDIEDLVQLGKAMHTCPYFGARKSLAQAELVTLPYNLLLQQDARDALALDLDDAVVIIDEAHNLIDTILATYSIELSQAHIEQAAFQVNAYLSRFSMRLKGSNEEHLRTLQVLLAALQAFCASRSPGSETLTTAQLVSKLGGTVDQINFLRLEHWLKDTRIARKISGYADKLWLREHAGEAPSRHSKIHAMHLVESFLLALGDRARNGKVLVHARREGEAVRVHLKYVLLNPADAFQPLLDAARCVVLAGGTMEPISEFQRQLFGQIPPERFVKHSCGHIVPKENILGAIVHAGPKGLPFEFTHGAWENTALLDELGNALSNYSNIIPHGMVVFFPSYGSLNSTFAHWKKTGILERIGKRKRVFQEPTHAQDVDRVLQGYAAAIASPSPDSPKGAILFAVVNAKLSEGINFQDDLARCVVMIGLPFPNAKSPELVERMEYMRKLDTRAKPDLGRELYLNLCMRAVNQSMGRAIRHRADYSTFLLLDRRFARSEIASRMPKWIAGQTSSHERFGSSISALAGFYRSKRN</sequence>
<feature type="region of interest" description="Disordered" evidence="22">
    <location>
        <begin position="1"/>
        <end position="20"/>
    </location>
</feature>
<keyword evidence="15" id="KW-0131">Cell cycle</keyword>
<evidence type="ECO:0000256" key="13">
    <source>
        <dbReference type="ARBA" id="ARBA00023235"/>
    </source>
</evidence>
<accession>A0AAF0FA59</accession>
<feature type="region of interest" description="Disordered" evidence="22">
    <location>
        <begin position="128"/>
        <end position="177"/>
    </location>
</feature>
<evidence type="ECO:0000256" key="7">
    <source>
        <dbReference type="ARBA" id="ARBA00022741"/>
    </source>
</evidence>
<dbReference type="Gene3D" id="3.40.50.300">
    <property type="entry name" value="P-loop containing nucleotide triphosphate hydrolases"/>
    <property type="match status" value="3"/>
</dbReference>
<evidence type="ECO:0000256" key="5">
    <source>
        <dbReference type="ARBA" id="ARBA00017386"/>
    </source>
</evidence>
<keyword evidence="10" id="KW-0067">ATP-binding</keyword>
<comment type="catalytic activity">
    <reaction evidence="21">
        <text>ATP + H2O = ADP + phosphate + H(+)</text>
        <dbReference type="Rhea" id="RHEA:13065"/>
        <dbReference type="ChEBI" id="CHEBI:15377"/>
        <dbReference type="ChEBI" id="CHEBI:15378"/>
        <dbReference type="ChEBI" id="CHEBI:30616"/>
        <dbReference type="ChEBI" id="CHEBI:43474"/>
        <dbReference type="ChEBI" id="CHEBI:456216"/>
        <dbReference type="EC" id="5.6.2.3"/>
    </reaction>
</comment>
<dbReference type="Proteomes" id="UP001217754">
    <property type="component" value="Chromosome 9"/>
</dbReference>
<keyword evidence="9 24" id="KW-0347">Helicase</keyword>
<dbReference type="InterPro" id="IPR013020">
    <property type="entry name" value="Rad3/Chl1-like"/>
</dbReference>
<keyword evidence="7" id="KW-0547">Nucleotide-binding</keyword>
<evidence type="ECO:0000256" key="11">
    <source>
        <dbReference type="ARBA" id="ARBA00023004"/>
    </source>
</evidence>
<keyword evidence="6" id="KW-0479">Metal-binding</keyword>
<dbReference type="PROSITE" id="PS51193">
    <property type="entry name" value="HELICASE_ATP_BIND_2"/>
    <property type="match status" value="1"/>
</dbReference>
<evidence type="ECO:0000256" key="8">
    <source>
        <dbReference type="ARBA" id="ARBA00022801"/>
    </source>
</evidence>
<evidence type="ECO:0000313" key="24">
    <source>
        <dbReference type="EMBL" id="WFD41198.1"/>
    </source>
</evidence>
<dbReference type="InterPro" id="IPR045028">
    <property type="entry name" value="DinG/Rad3-like"/>
</dbReference>
<dbReference type="PANTHER" id="PTHR11472:SF41">
    <property type="entry name" value="ATP-DEPENDENT DNA HELICASE DDX11-RELATED"/>
    <property type="match status" value="1"/>
</dbReference>
<dbReference type="InterPro" id="IPR027417">
    <property type="entry name" value="P-loop_NTPase"/>
</dbReference>
<keyword evidence="13" id="KW-0413">Isomerase</keyword>
<evidence type="ECO:0000256" key="19">
    <source>
        <dbReference type="ARBA" id="ARBA00045008"/>
    </source>
</evidence>
<evidence type="ECO:0000256" key="20">
    <source>
        <dbReference type="ARBA" id="ARBA00045702"/>
    </source>
</evidence>
<evidence type="ECO:0000256" key="16">
    <source>
        <dbReference type="ARBA" id="ARBA00029709"/>
    </source>
</evidence>
<organism evidence="24 25">
    <name type="scientific">Malassezia japonica</name>
    <dbReference type="NCBI Taxonomy" id="223818"/>
    <lineage>
        <taxon>Eukaryota</taxon>
        <taxon>Fungi</taxon>
        <taxon>Dikarya</taxon>
        <taxon>Basidiomycota</taxon>
        <taxon>Ustilaginomycotina</taxon>
        <taxon>Malasseziomycetes</taxon>
        <taxon>Malasseziales</taxon>
        <taxon>Malasseziaceae</taxon>
        <taxon>Malassezia</taxon>
    </lineage>
</organism>
<dbReference type="SMART" id="SM00488">
    <property type="entry name" value="DEXDc2"/>
    <property type="match status" value="1"/>
</dbReference>
<dbReference type="CDD" id="cd18788">
    <property type="entry name" value="SF2_C_XPD"/>
    <property type="match status" value="1"/>
</dbReference>
<evidence type="ECO:0000256" key="21">
    <source>
        <dbReference type="ARBA" id="ARBA00048954"/>
    </source>
</evidence>
<dbReference type="GeneID" id="85227844"/>
<evidence type="ECO:0000256" key="1">
    <source>
        <dbReference type="ARBA" id="ARBA00001966"/>
    </source>
</evidence>
<dbReference type="EMBL" id="CP119966">
    <property type="protein sequence ID" value="WFD41198.1"/>
    <property type="molecule type" value="Genomic_DNA"/>
</dbReference>
<evidence type="ECO:0000256" key="14">
    <source>
        <dbReference type="ARBA" id="ARBA00023242"/>
    </source>
</evidence>
<dbReference type="EC" id="5.6.2.3" evidence="17"/>
<dbReference type="InterPro" id="IPR010614">
    <property type="entry name" value="RAD3-like_helicase_DEAD"/>
</dbReference>
<dbReference type="GO" id="GO:0051536">
    <property type="term" value="F:iron-sulfur cluster binding"/>
    <property type="evidence" value="ECO:0007669"/>
    <property type="project" value="UniProtKB-KW"/>
</dbReference>
<protein>
    <recommendedName>
        <fullName evidence="5">ATP-dependent DNA helicase CHL1</fullName>
        <ecNumber evidence="17">5.6.2.3</ecNumber>
    </recommendedName>
    <alternativeName>
        <fullName evidence="4">ATP-dependent DNA helicase chl1</fullName>
    </alternativeName>
    <alternativeName>
        <fullName evidence="16">Chromosome loss protein 1</fullName>
    </alternativeName>
    <alternativeName>
        <fullName evidence="18 19">DNA 5'-3' helicase CHL1</fullName>
    </alternativeName>
</protein>
<dbReference type="GO" id="GO:0006139">
    <property type="term" value="P:nucleobase-containing compound metabolic process"/>
    <property type="evidence" value="ECO:0007669"/>
    <property type="project" value="InterPro"/>
</dbReference>
<dbReference type="GO" id="GO:0016818">
    <property type="term" value="F:hydrolase activity, acting on acid anhydrides, in phosphorus-containing anhydrides"/>
    <property type="evidence" value="ECO:0007669"/>
    <property type="project" value="InterPro"/>
</dbReference>
<feature type="compositionally biased region" description="Basic and acidic residues" evidence="22">
    <location>
        <begin position="128"/>
        <end position="141"/>
    </location>
</feature>
<evidence type="ECO:0000313" key="25">
    <source>
        <dbReference type="Proteomes" id="UP001217754"/>
    </source>
</evidence>
<dbReference type="Pfam" id="PF06733">
    <property type="entry name" value="DEAD_2"/>
    <property type="match status" value="1"/>
</dbReference>
<dbReference type="GO" id="GO:0005634">
    <property type="term" value="C:nucleus"/>
    <property type="evidence" value="ECO:0007669"/>
    <property type="project" value="UniProtKB-SubCell"/>
</dbReference>
<dbReference type="GO" id="GO:0005524">
    <property type="term" value="F:ATP binding"/>
    <property type="evidence" value="ECO:0007669"/>
    <property type="project" value="UniProtKB-KW"/>
</dbReference>
<evidence type="ECO:0000256" key="10">
    <source>
        <dbReference type="ARBA" id="ARBA00022840"/>
    </source>
</evidence>
<evidence type="ECO:0000256" key="17">
    <source>
        <dbReference type="ARBA" id="ARBA00044969"/>
    </source>
</evidence>
<dbReference type="SUPFAM" id="SSF52540">
    <property type="entry name" value="P-loop containing nucleoside triphosphate hydrolases"/>
    <property type="match status" value="1"/>
</dbReference>
<keyword evidence="25" id="KW-1185">Reference proteome</keyword>
<keyword evidence="14" id="KW-0539">Nucleus</keyword>
<dbReference type="InterPro" id="IPR006554">
    <property type="entry name" value="Helicase-like_DEXD_c2"/>
</dbReference>
<feature type="domain" description="Helicase ATP-binding" evidence="23">
    <location>
        <begin position="22"/>
        <end position="425"/>
    </location>
</feature>
<keyword evidence="11" id="KW-0408">Iron</keyword>
<proteinExistence type="inferred from homology"/>
<gene>
    <name evidence="24" type="primary">CHL1</name>
    <name evidence="24" type="ORF">MJAP1_004193</name>
</gene>
<evidence type="ECO:0000256" key="18">
    <source>
        <dbReference type="ARBA" id="ARBA00044998"/>
    </source>
</evidence>
<dbReference type="NCBIfam" id="TIGR00604">
    <property type="entry name" value="rad3"/>
    <property type="match status" value="1"/>
</dbReference>
<dbReference type="InterPro" id="IPR014013">
    <property type="entry name" value="Helic_SF1/SF2_ATP-bd_DinG/Rad3"/>
</dbReference>
<dbReference type="GO" id="GO:0003677">
    <property type="term" value="F:DNA binding"/>
    <property type="evidence" value="ECO:0007669"/>
    <property type="project" value="InterPro"/>
</dbReference>
<evidence type="ECO:0000256" key="9">
    <source>
        <dbReference type="ARBA" id="ARBA00022806"/>
    </source>
</evidence>
<dbReference type="InterPro" id="IPR006555">
    <property type="entry name" value="ATP-dep_Helicase_C"/>
</dbReference>
<evidence type="ECO:0000259" key="23">
    <source>
        <dbReference type="PROSITE" id="PS51193"/>
    </source>
</evidence>
<dbReference type="AlphaFoldDB" id="A0AAF0FA59"/>
<comment type="function">
    <text evidence="20">ATP-dependent DNA helicase important for chromosome transmission and normal cell cycle progression in G(2)/M. May have a role in changing DNA topology to allow the loading of proteins involved in maintaining sister chromatid cohesion in the vicinity of the centromeres. Has a specific role in chromosome segregation during meiosis II.</text>
</comment>
<evidence type="ECO:0000256" key="3">
    <source>
        <dbReference type="ARBA" id="ARBA00008435"/>
    </source>
</evidence>
<evidence type="ECO:0000256" key="15">
    <source>
        <dbReference type="ARBA" id="ARBA00023306"/>
    </source>
</evidence>
<dbReference type="GO" id="GO:0034085">
    <property type="term" value="P:establishment of sister chromatid cohesion"/>
    <property type="evidence" value="ECO:0007669"/>
    <property type="project" value="TreeGrafter"/>
</dbReference>
<evidence type="ECO:0000256" key="4">
    <source>
        <dbReference type="ARBA" id="ARBA00016387"/>
    </source>
</evidence>
<comment type="similarity">
    <text evidence="3">Belongs to the DEAD box helicase family. DEAH subfamily. DDX11/CHL1 sub-subfamily.</text>
</comment>
<dbReference type="RefSeq" id="XP_060124095.1">
    <property type="nucleotide sequence ID" value="XM_060268112.1"/>
</dbReference>
<keyword evidence="12" id="KW-0411">Iron-sulfur</keyword>
<comment type="cofactor">
    <cofactor evidence="1">
        <name>[4Fe-4S] cluster</name>
        <dbReference type="ChEBI" id="CHEBI:49883"/>
    </cofactor>
</comment>
<keyword evidence="8 24" id="KW-0378">Hydrolase</keyword>
<name>A0AAF0FA59_9BASI</name>
<evidence type="ECO:0000256" key="2">
    <source>
        <dbReference type="ARBA" id="ARBA00004123"/>
    </source>
</evidence>
<dbReference type="PANTHER" id="PTHR11472">
    <property type="entry name" value="DNA REPAIR DEAD HELICASE RAD3/XP-D SUBFAMILY MEMBER"/>
    <property type="match status" value="1"/>
</dbReference>
<evidence type="ECO:0000256" key="22">
    <source>
        <dbReference type="SAM" id="MobiDB-lite"/>
    </source>
</evidence>
<dbReference type="SMART" id="SM00491">
    <property type="entry name" value="HELICc2"/>
    <property type="match status" value="1"/>
</dbReference>
<dbReference type="GO" id="GO:0043139">
    <property type="term" value="F:5'-3' DNA helicase activity"/>
    <property type="evidence" value="ECO:0007669"/>
    <property type="project" value="UniProtKB-EC"/>
</dbReference>
<evidence type="ECO:0000256" key="6">
    <source>
        <dbReference type="ARBA" id="ARBA00022723"/>
    </source>
</evidence>
<dbReference type="Pfam" id="PF13307">
    <property type="entry name" value="Helicase_C_2"/>
    <property type="match status" value="1"/>
</dbReference>
<reference evidence="24" key="1">
    <citation type="submission" date="2023-03" db="EMBL/GenBank/DDBJ databases">
        <title>Mating type loci evolution in Malassezia.</title>
        <authorList>
            <person name="Coelho M.A."/>
        </authorList>
    </citation>
    <scope>NUCLEOTIDE SEQUENCE</scope>
    <source>
        <strain evidence="24">CBS 9431</strain>
    </source>
</reference>
<evidence type="ECO:0000256" key="12">
    <source>
        <dbReference type="ARBA" id="ARBA00023014"/>
    </source>
</evidence>